<dbReference type="Proteomes" id="UP001190700">
    <property type="component" value="Unassembled WGS sequence"/>
</dbReference>
<dbReference type="AlphaFoldDB" id="A0AAE0FWF5"/>
<sequence>MADPAGAVPTVIDARRALIFSSDPKKTLPVTPVARMAAVAEGEDVAVTQMRAFVADCQECLRIPSRQNEFTVAISKRCRHVMQKAVDWYYDYDTTKGRVERELELGNWNAPVITVLADYTG</sequence>
<evidence type="ECO:0000313" key="3">
    <source>
        <dbReference type="Proteomes" id="UP001190700"/>
    </source>
</evidence>
<dbReference type="EMBL" id="LGRX02012799">
    <property type="protein sequence ID" value="KAK3266835.1"/>
    <property type="molecule type" value="Genomic_DNA"/>
</dbReference>
<reference evidence="2" key="2">
    <citation type="submission" date="2023-06" db="EMBL/GenBank/DDBJ databases">
        <title>Long-read-based genome assembly of the green algal bacterivore Cymbomonas tetramitiformis.</title>
        <authorList>
            <person name="Gyaltshen Y."/>
            <person name="Rozenberg A."/>
            <person name="Paasch A."/>
            <person name="Burns J.A."/>
            <person name="Warring S."/>
            <person name="Larson R."/>
            <person name="Maurer-Alcala X."/>
            <person name="Dacks J."/>
            <person name="Kim E."/>
        </authorList>
    </citation>
    <scope>NUCLEOTIDE SEQUENCE</scope>
    <source>
        <strain evidence="2">PLY_AMNH</strain>
    </source>
</reference>
<dbReference type="EMBL" id="LGRX02024203">
    <property type="protein sequence ID" value="KAK3254069.1"/>
    <property type="molecule type" value="Genomic_DNA"/>
</dbReference>
<gene>
    <name evidence="2" type="ORF">CYMTET_24574</name>
    <name evidence="1" type="ORF">CYMTET_36703</name>
</gene>
<name>A0AAE0FWF5_9CHLO</name>
<protein>
    <submittedName>
        <fullName evidence="2">Uncharacterized protein</fullName>
    </submittedName>
</protein>
<reference evidence="2 3" key="1">
    <citation type="journal article" date="2015" name="Genome Biol. Evol.">
        <title>Comparative Genomics of a Bacterivorous Green Alga Reveals Evolutionary Causalities and Consequences of Phago-Mixotrophic Mode of Nutrition.</title>
        <authorList>
            <person name="Burns J.A."/>
            <person name="Paasch A."/>
            <person name="Narechania A."/>
            <person name="Kim E."/>
        </authorList>
    </citation>
    <scope>NUCLEOTIDE SEQUENCE [LARGE SCALE GENOMIC DNA]</scope>
    <source>
        <strain evidence="2">PLY_AMNH</strain>
    </source>
</reference>
<comment type="caution">
    <text evidence="2">The sequence shown here is derived from an EMBL/GenBank/DDBJ whole genome shotgun (WGS) entry which is preliminary data.</text>
</comment>
<evidence type="ECO:0000313" key="1">
    <source>
        <dbReference type="EMBL" id="KAK3254069.1"/>
    </source>
</evidence>
<evidence type="ECO:0000313" key="2">
    <source>
        <dbReference type="EMBL" id="KAK3266835.1"/>
    </source>
</evidence>
<keyword evidence="3" id="KW-1185">Reference proteome</keyword>
<organism evidence="2 3">
    <name type="scientific">Cymbomonas tetramitiformis</name>
    <dbReference type="NCBI Taxonomy" id="36881"/>
    <lineage>
        <taxon>Eukaryota</taxon>
        <taxon>Viridiplantae</taxon>
        <taxon>Chlorophyta</taxon>
        <taxon>Pyramimonadophyceae</taxon>
        <taxon>Pyramimonadales</taxon>
        <taxon>Pyramimonadaceae</taxon>
        <taxon>Cymbomonas</taxon>
    </lineage>
</organism>
<proteinExistence type="predicted"/>
<accession>A0AAE0FWF5</accession>